<dbReference type="InterPro" id="IPR008952">
    <property type="entry name" value="Tetraspanin_EC2_sf"/>
</dbReference>
<dbReference type="Pfam" id="PF00335">
    <property type="entry name" value="Tetraspanin"/>
    <property type="match status" value="1"/>
</dbReference>
<sequence length="242" mass="27139">MHKKHIIDVLQIQYKCCGSNGYTDWFNYKFVSKKYLNDDYMTKEEQETFNKHDDNVPFSCCSLKVLRPCINTRVHGTYFKYNYANDLTVYRRGCGDALMKSYKNILNASGAIIVILALIQLALATGTRLLQTGIENLKEEEDSTAYLFPSGAKGGKSGGKGKDDETQNLLGGGDLPDDDIETQKTILGEDLPPPPMTMLASLQNLPPVGSIDDLSVDESFDEVEDDEDYIPPRHSVRYVNEM</sequence>
<name>A0A8W8I441_MAGGI</name>
<evidence type="ECO:0008006" key="9">
    <source>
        <dbReference type="Google" id="ProtNLM"/>
    </source>
</evidence>
<evidence type="ECO:0000256" key="3">
    <source>
        <dbReference type="ARBA" id="ARBA00022989"/>
    </source>
</evidence>
<evidence type="ECO:0000256" key="2">
    <source>
        <dbReference type="ARBA" id="ARBA00022692"/>
    </source>
</evidence>
<accession>A0A8W8I441</accession>
<dbReference type="Proteomes" id="UP000005408">
    <property type="component" value="Unassembled WGS sequence"/>
</dbReference>
<reference evidence="7" key="1">
    <citation type="submission" date="2022-08" db="UniProtKB">
        <authorList>
            <consortium name="EnsemblMetazoa"/>
        </authorList>
    </citation>
    <scope>IDENTIFICATION</scope>
    <source>
        <strain evidence="7">05x7-T-G4-1.051#20</strain>
    </source>
</reference>
<keyword evidence="2 6" id="KW-0812">Transmembrane</keyword>
<feature type="transmembrane region" description="Helical" evidence="6">
    <location>
        <begin position="105"/>
        <end position="123"/>
    </location>
</feature>
<protein>
    <recommendedName>
        <fullName evidence="9">Tetraspanin-15</fullName>
    </recommendedName>
</protein>
<dbReference type="Gene3D" id="1.10.1450.10">
    <property type="entry name" value="Tetraspanin"/>
    <property type="match status" value="1"/>
</dbReference>
<feature type="region of interest" description="Disordered" evidence="5">
    <location>
        <begin position="148"/>
        <end position="180"/>
    </location>
</feature>
<dbReference type="AlphaFoldDB" id="A0A8W8I441"/>
<proteinExistence type="predicted"/>
<dbReference type="PRINTS" id="PR00218">
    <property type="entry name" value="PERIPHERNRDS"/>
</dbReference>
<evidence type="ECO:0000256" key="4">
    <source>
        <dbReference type="ARBA" id="ARBA00023136"/>
    </source>
</evidence>
<evidence type="ECO:0000256" key="5">
    <source>
        <dbReference type="SAM" id="MobiDB-lite"/>
    </source>
</evidence>
<evidence type="ECO:0000313" key="8">
    <source>
        <dbReference type="Proteomes" id="UP000005408"/>
    </source>
</evidence>
<keyword evidence="4 6" id="KW-0472">Membrane</keyword>
<organism evidence="7 8">
    <name type="scientific">Magallana gigas</name>
    <name type="common">Pacific oyster</name>
    <name type="synonym">Crassostrea gigas</name>
    <dbReference type="NCBI Taxonomy" id="29159"/>
    <lineage>
        <taxon>Eukaryota</taxon>
        <taxon>Metazoa</taxon>
        <taxon>Spiralia</taxon>
        <taxon>Lophotrochozoa</taxon>
        <taxon>Mollusca</taxon>
        <taxon>Bivalvia</taxon>
        <taxon>Autobranchia</taxon>
        <taxon>Pteriomorphia</taxon>
        <taxon>Ostreida</taxon>
        <taxon>Ostreoidea</taxon>
        <taxon>Ostreidae</taxon>
        <taxon>Magallana</taxon>
    </lineage>
</organism>
<evidence type="ECO:0000256" key="1">
    <source>
        <dbReference type="ARBA" id="ARBA00004141"/>
    </source>
</evidence>
<comment type="subcellular location">
    <subcellularLocation>
        <location evidence="1">Membrane</location>
        <topology evidence="1">Multi-pass membrane protein</topology>
    </subcellularLocation>
</comment>
<keyword evidence="3 6" id="KW-1133">Transmembrane helix</keyword>
<evidence type="ECO:0000256" key="6">
    <source>
        <dbReference type="SAM" id="Phobius"/>
    </source>
</evidence>
<dbReference type="SUPFAM" id="SSF48652">
    <property type="entry name" value="Tetraspanin"/>
    <property type="match status" value="1"/>
</dbReference>
<dbReference type="GO" id="GO:0016020">
    <property type="term" value="C:membrane"/>
    <property type="evidence" value="ECO:0007669"/>
    <property type="project" value="UniProtKB-SubCell"/>
</dbReference>
<keyword evidence="8" id="KW-1185">Reference proteome</keyword>
<dbReference type="InterPro" id="IPR018499">
    <property type="entry name" value="Tetraspanin/Peripherin"/>
</dbReference>
<dbReference type="InterPro" id="IPR000830">
    <property type="entry name" value="Peripherin/rom-1"/>
</dbReference>
<dbReference type="EnsemblMetazoa" id="G12449.1">
    <property type="protein sequence ID" value="G12449.1:cds"/>
    <property type="gene ID" value="G12449"/>
</dbReference>
<evidence type="ECO:0000313" key="7">
    <source>
        <dbReference type="EnsemblMetazoa" id="G12449.1:cds"/>
    </source>
</evidence>
<dbReference type="GO" id="GO:0007601">
    <property type="term" value="P:visual perception"/>
    <property type="evidence" value="ECO:0007669"/>
    <property type="project" value="InterPro"/>
</dbReference>